<proteinExistence type="predicted"/>
<protein>
    <submittedName>
        <fullName evidence="3">Uncharacterized protein</fullName>
    </submittedName>
</protein>
<evidence type="ECO:0000313" key="4">
    <source>
        <dbReference type="Proteomes" id="UP001633002"/>
    </source>
</evidence>
<feature type="compositionally biased region" description="Basic and acidic residues" evidence="2">
    <location>
        <begin position="393"/>
        <end position="404"/>
    </location>
</feature>
<feature type="compositionally biased region" description="Basic and acidic residues" evidence="2">
    <location>
        <begin position="321"/>
        <end position="330"/>
    </location>
</feature>
<reference evidence="3 4" key="1">
    <citation type="submission" date="2024-09" db="EMBL/GenBank/DDBJ databases">
        <title>Chromosome-scale assembly of Riccia sorocarpa.</title>
        <authorList>
            <person name="Paukszto L."/>
        </authorList>
    </citation>
    <scope>NUCLEOTIDE SEQUENCE [LARGE SCALE GENOMIC DNA]</scope>
    <source>
        <strain evidence="3">LP-2024</strain>
        <tissue evidence="3">Aerial parts of the thallus</tissue>
    </source>
</reference>
<feature type="region of interest" description="Disordered" evidence="2">
    <location>
        <begin position="1"/>
        <end position="31"/>
    </location>
</feature>
<feature type="region of interest" description="Disordered" evidence="2">
    <location>
        <begin position="393"/>
        <end position="439"/>
    </location>
</feature>
<evidence type="ECO:0000256" key="1">
    <source>
        <dbReference type="SAM" id="Coils"/>
    </source>
</evidence>
<keyword evidence="1" id="KW-0175">Coiled coil</keyword>
<accession>A0ABD3I7U0</accession>
<sequence length="643" mass="73804">MGDSPTQSPHSQLERDRCEGEIDQERAQSEDLQWAKTQDLAWLFESTPKTDSEDLIDCFVVELEREEKIQLARAIEFRAKMVRKSSKLGRAFPYPQVKAPELQAVADGLKQLNLTFLLWEWSKMSVFARNQLIENDPPPKKGDLRGNPQLWKDEHWRLVLGEMAGHPGGVTIDSSFNLNQKDRDKIASRFNEPRSRTNGYAVAQIKDPFRRVVVYSVMALFRPHRMTYLSTNQAYFFEIVFTKSKIDWALMFHKYLTDSIQECLKEDAGTHYFGPMLTHFYLGLNCLRPEEKAILPSHYSPEDKSKKDPVYKSPKSKKKVRLEDFEDQPRKGKALRNPDYSSDSTEFDTSNEDEEVQPVQDRGKKPLTVEAEIQGEAGEANEGKTVEVEVISKAEDTKTEDGEPHIATPRPEGSEPRPGGHQKTEDANEGGPSGVQVQTEEPEIGVFLKALKEEFIPLLEYAQKIGPKTLGDDWKQPGRVSRLLRRLNTNVVQLERQKTNFKKEVQTLRLQLQAKPTDTQKTEVHEEVDSGTLAVSQAEERLRSEIQYLKEQLGKERKTSGEHWNKINTMNMLLKRKDEEIRSFSVEVAQAQELARSRESELHQLKQSYQEQEAELAKANELIQQLGKAEEERKKNLTAVERK</sequence>
<name>A0ABD3I7U0_9MARC</name>
<dbReference type="EMBL" id="JBJQOH010000002">
    <property type="protein sequence ID" value="KAL3698609.1"/>
    <property type="molecule type" value="Genomic_DNA"/>
</dbReference>
<dbReference type="Proteomes" id="UP001633002">
    <property type="component" value="Unassembled WGS sequence"/>
</dbReference>
<keyword evidence="4" id="KW-1185">Reference proteome</keyword>
<dbReference type="AlphaFoldDB" id="A0ABD3I7U0"/>
<feature type="compositionally biased region" description="Basic and acidic residues" evidence="2">
    <location>
        <begin position="300"/>
        <end position="310"/>
    </location>
</feature>
<feature type="compositionally biased region" description="Basic and acidic residues" evidence="2">
    <location>
        <begin position="12"/>
        <end position="29"/>
    </location>
</feature>
<comment type="caution">
    <text evidence="3">The sequence shown here is derived from an EMBL/GenBank/DDBJ whole genome shotgun (WGS) entry which is preliminary data.</text>
</comment>
<feature type="coiled-coil region" evidence="1">
    <location>
        <begin position="484"/>
        <end position="511"/>
    </location>
</feature>
<feature type="compositionally biased region" description="Acidic residues" evidence="2">
    <location>
        <begin position="345"/>
        <end position="356"/>
    </location>
</feature>
<gene>
    <name evidence="3" type="ORF">R1sor_012685</name>
</gene>
<evidence type="ECO:0000256" key="2">
    <source>
        <dbReference type="SAM" id="MobiDB-lite"/>
    </source>
</evidence>
<feature type="coiled-coil region" evidence="1">
    <location>
        <begin position="574"/>
        <end position="632"/>
    </location>
</feature>
<feature type="compositionally biased region" description="Polar residues" evidence="2">
    <location>
        <begin position="1"/>
        <end position="11"/>
    </location>
</feature>
<feature type="region of interest" description="Disordered" evidence="2">
    <location>
        <begin position="297"/>
        <end position="366"/>
    </location>
</feature>
<evidence type="ECO:0000313" key="3">
    <source>
        <dbReference type="EMBL" id="KAL3698609.1"/>
    </source>
</evidence>
<organism evidence="3 4">
    <name type="scientific">Riccia sorocarpa</name>
    <dbReference type="NCBI Taxonomy" id="122646"/>
    <lineage>
        <taxon>Eukaryota</taxon>
        <taxon>Viridiplantae</taxon>
        <taxon>Streptophyta</taxon>
        <taxon>Embryophyta</taxon>
        <taxon>Marchantiophyta</taxon>
        <taxon>Marchantiopsida</taxon>
        <taxon>Marchantiidae</taxon>
        <taxon>Marchantiales</taxon>
        <taxon>Ricciaceae</taxon>
        <taxon>Riccia</taxon>
    </lineage>
</organism>